<sequence length="82" mass="9355">MMIKSITGFSGCCLVPSPFHHTPAYMGKFVSGIKNNLFRECEEGLHYELSKSWESLEALNRQVPSELLNFSYENYMGVAFIK</sequence>
<comment type="caution">
    <text evidence="1">The sequence shown here is derived from an EMBL/GenBank/DDBJ whole genome shotgun (WGS) entry which is preliminary data.</text>
</comment>
<reference evidence="1" key="2">
    <citation type="journal article" date="2023" name="Int. J. Mol. Sci.">
        <title>De Novo Assembly and Annotation of 11 Diverse Shrub Willow (Salix) Genomes Reveals Novel Gene Organization in Sex-Linked Regions.</title>
        <authorList>
            <person name="Hyden B."/>
            <person name="Feng K."/>
            <person name="Yates T.B."/>
            <person name="Jawdy S."/>
            <person name="Cereghino C."/>
            <person name="Smart L.B."/>
            <person name="Muchero W."/>
        </authorList>
    </citation>
    <scope>NUCLEOTIDE SEQUENCE</scope>
    <source>
        <tissue evidence="1">Shoot tip</tissue>
    </source>
</reference>
<protein>
    <submittedName>
        <fullName evidence="1">Uncharacterized protein</fullName>
    </submittedName>
</protein>
<proteinExistence type="predicted"/>
<evidence type="ECO:0000313" key="2">
    <source>
        <dbReference type="Proteomes" id="UP001141253"/>
    </source>
</evidence>
<dbReference type="EMBL" id="JAPFFI010000010">
    <property type="protein sequence ID" value="KAJ6376272.1"/>
    <property type="molecule type" value="Genomic_DNA"/>
</dbReference>
<accession>A0ABQ9BAB1</accession>
<reference evidence="1" key="1">
    <citation type="submission" date="2022-10" db="EMBL/GenBank/DDBJ databases">
        <authorList>
            <person name="Hyden B.L."/>
            <person name="Feng K."/>
            <person name="Yates T."/>
            <person name="Jawdy S."/>
            <person name="Smart L.B."/>
            <person name="Muchero W."/>
        </authorList>
    </citation>
    <scope>NUCLEOTIDE SEQUENCE</scope>
    <source>
        <tissue evidence="1">Shoot tip</tissue>
    </source>
</reference>
<organism evidence="1 2">
    <name type="scientific">Salix suchowensis</name>
    <dbReference type="NCBI Taxonomy" id="1278906"/>
    <lineage>
        <taxon>Eukaryota</taxon>
        <taxon>Viridiplantae</taxon>
        <taxon>Streptophyta</taxon>
        <taxon>Embryophyta</taxon>
        <taxon>Tracheophyta</taxon>
        <taxon>Spermatophyta</taxon>
        <taxon>Magnoliopsida</taxon>
        <taxon>eudicotyledons</taxon>
        <taxon>Gunneridae</taxon>
        <taxon>Pentapetalae</taxon>
        <taxon>rosids</taxon>
        <taxon>fabids</taxon>
        <taxon>Malpighiales</taxon>
        <taxon>Salicaceae</taxon>
        <taxon>Saliceae</taxon>
        <taxon>Salix</taxon>
    </lineage>
</organism>
<gene>
    <name evidence="1" type="ORF">OIU77_001100</name>
</gene>
<dbReference type="Proteomes" id="UP001141253">
    <property type="component" value="Chromosome 12"/>
</dbReference>
<feature type="non-terminal residue" evidence="1">
    <location>
        <position position="82"/>
    </location>
</feature>
<evidence type="ECO:0000313" key="1">
    <source>
        <dbReference type="EMBL" id="KAJ6376272.1"/>
    </source>
</evidence>
<keyword evidence="2" id="KW-1185">Reference proteome</keyword>
<name>A0ABQ9BAB1_9ROSI</name>